<dbReference type="Gene3D" id="1.10.1740.10">
    <property type="match status" value="1"/>
</dbReference>
<evidence type="ECO:0000259" key="1">
    <source>
        <dbReference type="Pfam" id="PF04542"/>
    </source>
</evidence>
<name>A0A387AQ73_9LACO</name>
<dbReference type="Pfam" id="PF04542">
    <property type="entry name" value="Sigma70_r2"/>
    <property type="match status" value="1"/>
</dbReference>
<accession>A0A387AQ73</accession>
<dbReference type="AlphaFoldDB" id="A0A387AQ73"/>
<dbReference type="InterPro" id="IPR013325">
    <property type="entry name" value="RNA_pol_sigma_r2"/>
</dbReference>
<dbReference type="GO" id="GO:0003700">
    <property type="term" value="F:DNA-binding transcription factor activity"/>
    <property type="evidence" value="ECO:0007669"/>
    <property type="project" value="InterPro"/>
</dbReference>
<dbReference type="SUPFAM" id="SSF88946">
    <property type="entry name" value="Sigma2 domain of RNA polymerase sigma factors"/>
    <property type="match status" value="1"/>
</dbReference>
<dbReference type="Proteomes" id="UP000272003">
    <property type="component" value="Chromosome"/>
</dbReference>
<sequence length="224" mass="27051">MYSNEKGAFLVRRTDELDLKLIQDFHNGKEEESIKELFYKYLPLIVGLWSRYPFSDLELDDWKQECTIILIRNLKKYHKNMNNSFGTLFKSSVFNRYKDQLRRRNAMKRIPEDKMIYESSIEEQGGIYTVRDKSNIDPLRNLDTKIIFELLIKKLTDFELEVLKSNLIKINNENCEAILNMREQFCRKYKDGDRQFMNCRRNIRSKLREVIDYLQGEWDNDAHH</sequence>
<evidence type="ECO:0000313" key="3">
    <source>
        <dbReference type="Proteomes" id="UP000272003"/>
    </source>
</evidence>
<protein>
    <submittedName>
        <fullName evidence="2">Sigma-70 family RNA polymerase sigma factor</fullName>
    </submittedName>
</protein>
<reference evidence="2 3" key="1">
    <citation type="submission" date="2018-09" db="EMBL/GenBank/DDBJ databases">
        <title>Genome sequencing of strain BHWM-4.</title>
        <authorList>
            <person name="Heo J."/>
            <person name="Kim S.-J."/>
            <person name="Kwon S.-W."/>
        </authorList>
    </citation>
    <scope>NUCLEOTIDE SEQUENCE [LARGE SCALE GENOMIC DNA]</scope>
    <source>
        <strain evidence="2 3">BHWM-4</strain>
    </source>
</reference>
<feature type="domain" description="RNA polymerase sigma-70 region 2" evidence="1">
    <location>
        <begin position="38"/>
        <end position="105"/>
    </location>
</feature>
<dbReference type="InterPro" id="IPR007627">
    <property type="entry name" value="RNA_pol_sigma70_r2"/>
</dbReference>
<dbReference type="KEGG" id="abom:D7I45_05190"/>
<dbReference type="GO" id="GO:0006352">
    <property type="term" value="P:DNA-templated transcription initiation"/>
    <property type="evidence" value="ECO:0007669"/>
    <property type="project" value="InterPro"/>
</dbReference>
<evidence type="ECO:0000313" key="2">
    <source>
        <dbReference type="EMBL" id="AYF92904.1"/>
    </source>
</evidence>
<keyword evidence="3" id="KW-1185">Reference proteome</keyword>
<proteinExistence type="predicted"/>
<dbReference type="EMBL" id="CP032626">
    <property type="protein sequence ID" value="AYF92904.1"/>
    <property type="molecule type" value="Genomic_DNA"/>
</dbReference>
<organism evidence="2 3">
    <name type="scientific">Apilactobacillus bombintestini</name>
    <dbReference type="NCBI Taxonomy" id="2419772"/>
    <lineage>
        <taxon>Bacteria</taxon>
        <taxon>Bacillati</taxon>
        <taxon>Bacillota</taxon>
        <taxon>Bacilli</taxon>
        <taxon>Lactobacillales</taxon>
        <taxon>Lactobacillaceae</taxon>
        <taxon>Apilactobacillus</taxon>
    </lineage>
</organism>
<dbReference type="OrthoDB" id="1767844at2"/>
<gene>
    <name evidence="2" type="ORF">D7I45_05190</name>
</gene>